<gene>
    <name evidence="2" type="ORF">ABIC75_000767</name>
</gene>
<sequence length="402" mass="43968">MRIGIVSETYPPEINGVALTVHSLAAGLASQGHTVDLIRPRQQQPFKDEPGIVALEVRGASLPRYPGLRFGLPAGGTLRDRWTRLRPDAIYVATEGPLGWSAVRAAKRLGIPTATGFHTRFDAYADHYGVGFLTPIVRNYLRNFHRRAAATLVPTEALANELTALGVDTARLLRRAVDTQLFHPRHRTAALRDAWNVDGNTPVVLYVGRIAPEKNLDLAVRAFRAVQQQVPKAKYVWVGDGPARAALQEANPDFIFAGMQRGDALAQHYASADLFPFPSLSETFGNVILEALASGLPVVAYEEGAAREHLHTGQNGYRIDAGDERSFIESTVMLASNASLIRHMGRAAHASIANLSPDAVINEFEHLLRELGRDGTNEMARAESVCAQAKEERGRVCRYTTE</sequence>
<name>A0ABV2JQF3_9GAMM</name>
<dbReference type="InterPro" id="IPR050194">
    <property type="entry name" value="Glycosyltransferase_grp1"/>
</dbReference>
<dbReference type="Proteomes" id="UP001549184">
    <property type="component" value="Unassembled WGS sequence"/>
</dbReference>
<organism evidence="2 3">
    <name type="scientific">Dyella japonica</name>
    <dbReference type="NCBI Taxonomy" id="231455"/>
    <lineage>
        <taxon>Bacteria</taxon>
        <taxon>Pseudomonadati</taxon>
        <taxon>Pseudomonadota</taxon>
        <taxon>Gammaproteobacteria</taxon>
        <taxon>Lysobacterales</taxon>
        <taxon>Rhodanobacteraceae</taxon>
        <taxon>Dyella</taxon>
    </lineage>
</organism>
<dbReference type="SUPFAM" id="SSF53756">
    <property type="entry name" value="UDP-Glycosyltransferase/glycogen phosphorylase"/>
    <property type="match status" value="1"/>
</dbReference>
<accession>A0ABV2JQF3</accession>
<evidence type="ECO:0000313" key="2">
    <source>
        <dbReference type="EMBL" id="MET3651065.1"/>
    </source>
</evidence>
<comment type="caution">
    <text evidence="2">The sequence shown here is derived from an EMBL/GenBank/DDBJ whole genome shotgun (WGS) entry which is preliminary data.</text>
</comment>
<dbReference type="PANTHER" id="PTHR45947:SF3">
    <property type="entry name" value="SULFOQUINOVOSYL TRANSFERASE SQD2"/>
    <property type="match status" value="1"/>
</dbReference>
<dbReference type="Pfam" id="PF13692">
    <property type="entry name" value="Glyco_trans_1_4"/>
    <property type="match status" value="1"/>
</dbReference>
<dbReference type="RefSeq" id="WP_354012526.1">
    <property type="nucleotide sequence ID" value="NZ_JBEPMU010000001.1"/>
</dbReference>
<evidence type="ECO:0000259" key="1">
    <source>
        <dbReference type="Pfam" id="PF13439"/>
    </source>
</evidence>
<dbReference type="EMBL" id="JBEPMU010000001">
    <property type="protein sequence ID" value="MET3651065.1"/>
    <property type="molecule type" value="Genomic_DNA"/>
</dbReference>
<dbReference type="PANTHER" id="PTHR45947">
    <property type="entry name" value="SULFOQUINOVOSYL TRANSFERASE SQD2"/>
    <property type="match status" value="1"/>
</dbReference>
<reference evidence="2 3" key="1">
    <citation type="submission" date="2024-06" db="EMBL/GenBank/DDBJ databases">
        <title>Sorghum-associated microbial communities from plants grown in Nebraska, USA.</title>
        <authorList>
            <person name="Schachtman D."/>
        </authorList>
    </citation>
    <scope>NUCLEOTIDE SEQUENCE [LARGE SCALE GENOMIC DNA]</scope>
    <source>
        <strain evidence="2 3">1073</strain>
    </source>
</reference>
<dbReference type="Pfam" id="PF13439">
    <property type="entry name" value="Glyco_transf_4"/>
    <property type="match status" value="1"/>
</dbReference>
<keyword evidence="3" id="KW-1185">Reference proteome</keyword>
<protein>
    <submittedName>
        <fullName evidence="2">Glycosyltransferase involved in cell wall biosynthesis</fullName>
    </submittedName>
</protein>
<proteinExistence type="predicted"/>
<feature type="domain" description="Glycosyltransferase subfamily 4-like N-terminal" evidence="1">
    <location>
        <begin position="14"/>
        <end position="180"/>
    </location>
</feature>
<dbReference type="InterPro" id="IPR028098">
    <property type="entry name" value="Glyco_trans_4-like_N"/>
</dbReference>
<dbReference type="CDD" id="cd03814">
    <property type="entry name" value="GT4-like"/>
    <property type="match status" value="1"/>
</dbReference>
<evidence type="ECO:0000313" key="3">
    <source>
        <dbReference type="Proteomes" id="UP001549184"/>
    </source>
</evidence>
<dbReference type="Gene3D" id="3.40.50.2000">
    <property type="entry name" value="Glycogen Phosphorylase B"/>
    <property type="match status" value="2"/>
</dbReference>